<feature type="transmembrane region" description="Helical" evidence="1">
    <location>
        <begin position="66"/>
        <end position="85"/>
    </location>
</feature>
<reference evidence="2 3" key="1">
    <citation type="submission" date="2014-11" db="EMBL/GenBank/DDBJ databases">
        <title>Genomics and ecophysiology of heterotrophic nitrogen fixing bacteria isolated from estuarine surface water.</title>
        <authorList>
            <person name="Bentzon-Tilia M."/>
            <person name="Severin I."/>
            <person name="Hansen L.H."/>
            <person name="Riemann L."/>
        </authorList>
    </citation>
    <scope>NUCLEOTIDE SEQUENCE [LARGE SCALE GENOMIC DNA]</scope>
    <source>
        <strain evidence="2 3">BAL398</strain>
    </source>
</reference>
<feature type="transmembrane region" description="Helical" evidence="1">
    <location>
        <begin position="192"/>
        <end position="210"/>
    </location>
</feature>
<protein>
    <submittedName>
        <fullName evidence="2">Membrane protein</fullName>
    </submittedName>
</protein>
<evidence type="ECO:0000256" key="1">
    <source>
        <dbReference type="SAM" id="Phobius"/>
    </source>
</evidence>
<evidence type="ECO:0000313" key="2">
    <source>
        <dbReference type="EMBL" id="KIZ48218.1"/>
    </source>
</evidence>
<dbReference type="PATRIC" id="fig|1076.23.peg.2718"/>
<dbReference type="AlphaFoldDB" id="A0A0D7F568"/>
<dbReference type="Gene3D" id="1.20.120.1630">
    <property type="match status" value="1"/>
</dbReference>
<evidence type="ECO:0000313" key="3">
    <source>
        <dbReference type="Proteomes" id="UP000032515"/>
    </source>
</evidence>
<feature type="transmembrane region" description="Helical" evidence="1">
    <location>
        <begin position="39"/>
        <end position="59"/>
    </location>
</feature>
<keyword evidence="1" id="KW-1133">Transmembrane helix</keyword>
<dbReference type="InterPro" id="IPR010721">
    <property type="entry name" value="UstE-like"/>
</dbReference>
<feature type="transmembrane region" description="Helical" evidence="1">
    <location>
        <begin position="216"/>
        <end position="239"/>
    </location>
</feature>
<dbReference type="PROSITE" id="PS50244">
    <property type="entry name" value="S5A_REDUCTASE"/>
    <property type="match status" value="1"/>
</dbReference>
<dbReference type="EMBL" id="JXXE01000002">
    <property type="protein sequence ID" value="KIZ48218.1"/>
    <property type="molecule type" value="Genomic_DNA"/>
</dbReference>
<dbReference type="STRING" id="1421013.GCA_000504425_02656"/>
<feature type="transmembrane region" description="Helical" evidence="1">
    <location>
        <begin position="111"/>
        <end position="133"/>
    </location>
</feature>
<sequence>MTVLYLEALAAIALALCALMALAWVVQQKTGNSGWVDTIWTFSTGLVGAAAALWPVAGVAPNARQWLVAALVVVWAVRLGSHIAARTRGITDDPRYAAFASEWGAEAPRKMFVFLQNQALGSIPLVFAIFVAARFPAEALRVQDFLGVAILAAGIAGEAIADAQLKSFRQDPANKGKVCNIGLWRWSRHPNYFFEWFGWLAYPVIAISLADPLAYLWGFAALLAPLFMYWILVHVTGVPPLEEQMLKSRGERYKEYQARTSKFFPLPPHSRATS</sequence>
<keyword evidence="1" id="KW-0472">Membrane</keyword>
<gene>
    <name evidence="2" type="ORF">OO17_00045</name>
</gene>
<name>A0A0D7F568_RHOPL</name>
<dbReference type="PANTHER" id="PTHR32251:SF17">
    <property type="entry name" value="STEROID 5-ALPHA REDUCTASE C-TERMINAL DOMAIN-CONTAINING PROTEIN"/>
    <property type="match status" value="1"/>
</dbReference>
<dbReference type="GO" id="GO:0016020">
    <property type="term" value="C:membrane"/>
    <property type="evidence" value="ECO:0007669"/>
    <property type="project" value="TreeGrafter"/>
</dbReference>
<comment type="caution">
    <text evidence="2">The sequence shown here is derived from an EMBL/GenBank/DDBJ whole genome shotgun (WGS) entry which is preliminary data.</text>
</comment>
<dbReference type="OrthoDB" id="9779233at2"/>
<organism evidence="2 3">
    <name type="scientific">Rhodopseudomonas palustris</name>
    <dbReference type="NCBI Taxonomy" id="1076"/>
    <lineage>
        <taxon>Bacteria</taxon>
        <taxon>Pseudomonadati</taxon>
        <taxon>Pseudomonadota</taxon>
        <taxon>Alphaproteobacteria</taxon>
        <taxon>Hyphomicrobiales</taxon>
        <taxon>Nitrobacteraceae</taxon>
        <taxon>Rhodopseudomonas</taxon>
    </lineage>
</organism>
<dbReference type="RefSeq" id="WP_044403793.1">
    <property type="nucleotide sequence ID" value="NZ_JXXE01000002.1"/>
</dbReference>
<proteinExistence type="predicted"/>
<keyword evidence="1" id="KW-0812">Transmembrane</keyword>
<dbReference type="PANTHER" id="PTHR32251">
    <property type="entry name" value="3-OXO-5-ALPHA-STEROID 4-DEHYDROGENASE"/>
    <property type="match status" value="1"/>
</dbReference>
<dbReference type="Pfam" id="PF06966">
    <property type="entry name" value="DUF1295"/>
    <property type="match status" value="1"/>
</dbReference>
<dbReference type="Proteomes" id="UP000032515">
    <property type="component" value="Unassembled WGS sequence"/>
</dbReference>
<accession>A0A0D7F568</accession>